<evidence type="ECO:0000313" key="4">
    <source>
        <dbReference type="Proteomes" id="UP000271974"/>
    </source>
</evidence>
<name>A0A433T4S4_ELYCH</name>
<keyword evidence="2" id="KW-1133">Transmembrane helix</keyword>
<dbReference type="OrthoDB" id="6144916at2759"/>
<evidence type="ECO:0000256" key="1">
    <source>
        <dbReference type="SAM" id="MobiDB-lite"/>
    </source>
</evidence>
<evidence type="ECO:0000313" key="3">
    <source>
        <dbReference type="EMBL" id="RUS76557.1"/>
    </source>
</evidence>
<organism evidence="3 4">
    <name type="scientific">Elysia chlorotica</name>
    <name type="common">Eastern emerald elysia</name>
    <name type="synonym">Sea slug</name>
    <dbReference type="NCBI Taxonomy" id="188477"/>
    <lineage>
        <taxon>Eukaryota</taxon>
        <taxon>Metazoa</taxon>
        <taxon>Spiralia</taxon>
        <taxon>Lophotrochozoa</taxon>
        <taxon>Mollusca</taxon>
        <taxon>Gastropoda</taxon>
        <taxon>Heterobranchia</taxon>
        <taxon>Euthyneura</taxon>
        <taxon>Panpulmonata</taxon>
        <taxon>Sacoglossa</taxon>
        <taxon>Placobranchoidea</taxon>
        <taxon>Plakobranchidae</taxon>
        <taxon>Elysia</taxon>
    </lineage>
</organism>
<gene>
    <name evidence="3" type="ORF">EGW08_015689</name>
</gene>
<dbReference type="EMBL" id="RQTK01000653">
    <property type="protein sequence ID" value="RUS76557.1"/>
    <property type="molecule type" value="Genomic_DNA"/>
</dbReference>
<feature type="compositionally biased region" description="Basic and acidic residues" evidence="1">
    <location>
        <begin position="395"/>
        <end position="416"/>
    </location>
</feature>
<feature type="compositionally biased region" description="Basic and acidic residues" evidence="1">
    <location>
        <begin position="312"/>
        <end position="321"/>
    </location>
</feature>
<reference evidence="3 4" key="1">
    <citation type="submission" date="2019-01" db="EMBL/GenBank/DDBJ databases">
        <title>A draft genome assembly of the solar-powered sea slug Elysia chlorotica.</title>
        <authorList>
            <person name="Cai H."/>
            <person name="Li Q."/>
            <person name="Fang X."/>
            <person name="Li J."/>
            <person name="Curtis N.E."/>
            <person name="Altenburger A."/>
            <person name="Shibata T."/>
            <person name="Feng M."/>
            <person name="Maeda T."/>
            <person name="Schwartz J.A."/>
            <person name="Shigenobu S."/>
            <person name="Lundholm N."/>
            <person name="Nishiyama T."/>
            <person name="Yang H."/>
            <person name="Hasebe M."/>
            <person name="Li S."/>
            <person name="Pierce S.K."/>
            <person name="Wang J."/>
        </authorList>
    </citation>
    <scope>NUCLEOTIDE SEQUENCE [LARGE SCALE GENOMIC DNA]</scope>
    <source>
        <strain evidence="3">EC2010</strain>
        <tissue evidence="3">Whole organism of an adult</tissue>
    </source>
</reference>
<feature type="transmembrane region" description="Helical" evidence="2">
    <location>
        <begin position="175"/>
        <end position="202"/>
    </location>
</feature>
<keyword evidence="2" id="KW-0812">Transmembrane</keyword>
<feature type="region of interest" description="Disordered" evidence="1">
    <location>
        <begin position="249"/>
        <end position="369"/>
    </location>
</feature>
<dbReference type="Proteomes" id="UP000271974">
    <property type="component" value="Unassembled WGS sequence"/>
</dbReference>
<feature type="region of interest" description="Disordered" evidence="1">
    <location>
        <begin position="384"/>
        <end position="416"/>
    </location>
</feature>
<feature type="compositionally biased region" description="Basic and acidic residues" evidence="1">
    <location>
        <begin position="336"/>
        <end position="351"/>
    </location>
</feature>
<dbReference type="AlphaFoldDB" id="A0A433T4S4"/>
<sequence length="416" mass="47029">MSHGHGHDSVACETSSKYTGYIESHLDKLKSKCQSLTACIDLLLLDENPLVVLKGEDISLNKTCGIVSRTSNQEYRTLNEKCTQQTRLEIHDDIEHHLKIAVTDGGWGKFNRCLENAYGDKDEYPLVDKVCMLAAKEKELCRPSVHRQAESFFNEQIQHLKCTCESLQHGHEHSFPVAAVAGMTVGGILALILIAVTCFCVYKRRKSKKKKKSPNVIYLPAPNAEQHHVYQDMIYQEVFDDRPYQSNAFCMSPSSNPPTLPTRYTSEPKAKEEEPAYLEPIELGSQKRSYRPALPKRGQPTSNPNYDAPPEYTEREEKPEDGAYFQPLPTPPGTPTEKEDSGYDKLLRPQELRTPPEGYETVEEARSSVPLEEAPRLVIPVEDVPLGPVPASRTKKSERQTESHYFVLEEKRQSEV</sequence>
<protein>
    <submittedName>
        <fullName evidence="3">Uncharacterized protein</fullName>
    </submittedName>
</protein>
<proteinExistence type="predicted"/>
<keyword evidence="2" id="KW-0472">Membrane</keyword>
<comment type="caution">
    <text evidence="3">The sequence shown here is derived from an EMBL/GenBank/DDBJ whole genome shotgun (WGS) entry which is preliminary data.</text>
</comment>
<accession>A0A433T4S4</accession>
<keyword evidence="4" id="KW-1185">Reference proteome</keyword>
<evidence type="ECO:0000256" key="2">
    <source>
        <dbReference type="SAM" id="Phobius"/>
    </source>
</evidence>